<protein>
    <submittedName>
        <fullName evidence="2">Uncharacterized protein</fullName>
    </submittedName>
</protein>
<accession>A0A9X8GTT5</accession>
<evidence type="ECO:0000313" key="2">
    <source>
        <dbReference type="EMBL" id="RIX76313.1"/>
    </source>
</evidence>
<dbReference type="AlphaFoldDB" id="A0A9X8GTT5"/>
<evidence type="ECO:0000256" key="1">
    <source>
        <dbReference type="SAM" id="MobiDB-lite"/>
    </source>
</evidence>
<name>A0A9X8GTT5_9BURK</name>
<keyword evidence="3" id="KW-1185">Reference proteome</keyword>
<sequence length="453" mass="49741">MPSTDLAPLLKLSTRLLDLHDSRRGSGESPQYQTEDRPGLGDGRYIALAEAVLDVLQKLDARTGDEFSSLQTIQQGVCEHVEWAEDIDIEYVLNVLSRPSELKLLHSPQEGPAYVIGDKETNLVEKAAHVVEYRLSRLGKLALVIASDHMDIAYIEGDITKLIRAIQAARLSPALGFVERLLQQLRSEQLKLVALIEKTAGGRRAREETLSQMELHRETMRRTVNLVQEASFAVDELVRKEVETADDVPVGLIRAKVKELAGGVVRYGRELTRLAELSMVGKPSTVQAPDFAGLARQWVKTPPEPSQIARVLEMLGPGRAPRLAPMGSDFAGIVKVRAAEEAQADSLQLEGFDVPAEDQFTDWLQKNLSYLESQLHKGVTLGEALRAGLGHDGDAHTLNSLVTALTAAEDWVKAPVEGELARELERFDLPGLQVMFSSLKLQMASDDAAGKGR</sequence>
<comment type="caution">
    <text evidence="2">The sequence shown here is derived from an EMBL/GenBank/DDBJ whole genome shotgun (WGS) entry which is preliminary data.</text>
</comment>
<proteinExistence type="predicted"/>
<gene>
    <name evidence="2" type="ORF">D3H34_22470</name>
</gene>
<dbReference type="EMBL" id="QXMN01000033">
    <property type="protein sequence ID" value="RIX76313.1"/>
    <property type="molecule type" value="Genomic_DNA"/>
</dbReference>
<organism evidence="2 3">
    <name type="scientific">Acidovorax cavernicola</name>
    <dbReference type="NCBI Taxonomy" id="1675792"/>
    <lineage>
        <taxon>Bacteria</taxon>
        <taxon>Pseudomonadati</taxon>
        <taxon>Pseudomonadota</taxon>
        <taxon>Betaproteobacteria</taxon>
        <taxon>Burkholderiales</taxon>
        <taxon>Comamonadaceae</taxon>
        <taxon>Acidovorax</taxon>
    </lineage>
</organism>
<dbReference type="OrthoDB" id="9146901at2"/>
<feature type="region of interest" description="Disordered" evidence="1">
    <location>
        <begin position="20"/>
        <end position="39"/>
    </location>
</feature>
<reference evidence="2 3" key="1">
    <citation type="submission" date="2018-09" db="EMBL/GenBank/DDBJ databases">
        <title>Acidovorax cavernicola nov. sp. isolated from Gruta de las Maravillas (Aracena, Spain).</title>
        <authorList>
            <person name="Jurado V."/>
            <person name="Gutierrez-Patricio S."/>
            <person name="Gonzalez-Pimentel J.L."/>
            <person name="Miller A.Z."/>
            <person name="Laiz L."/>
            <person name="Saiz-Jimenez C."/>
        </authorList>
    </citation>
    <scope>NUCLEOTIDE SEQUENCE [LARGE SCALE GENOMIC DNA]</scope>
    <source>
        <strain evidence="2 3">1011MAR4D40.2</strain>
    </source>
</reference>
<dbReference type="Proteomes" id="UP000265619">
    <property type="component" value="Unassembled WGS sequence"/>
</dbReference>
<evidence type="ECO:0000313" key="3">
    <source>
        <dbReference type="Proteomes" id="UP000265619"/>
    </source>
</evidence>